<accession>A0A561WS60</accession>
<proteinExistence type="predicted"/>
<protein>
    <submittedName>
        <fullName evidence="1">Uncharacterized protein</fullName>
    </submittedName>
</protein>
<organism evidence="1 2">
    <name type="scientific">Actinoplanes teichomyceticus</name>
    <dbReference type="NCBI Taxonomy" id="1867"/>
    <lineage>
        <taxon>Bacteria</taxon>
        <taxon>Bacillati</taxon>
        <taxon>Actinomycetota</taxon>
        <taxon>Actinomycetes</taxon>
        <taxon>Micromonosporales</taxon>
        <taxon>Micromonosporaceae</taxon>
        <taxon>Actinoplanes</taxon>
    </lineage>
</organism>
<dbReference type="OrthoDB" id="3298843at2"/>
<dbReference type="EMBL" id="VIWY01000001">
    <property type="protein sequence ID" value="TWG26711.1"/>
    <property type="molecule type" value="Genomic_DNA"/>
</dbReference>
<gene>
    <name evidence="1" type="ORF">FHX34_1011708</name>
</gene>
<keyword evidence="2" id="KW-1185">Reference proteome</keyword>
<evidence type="ECO:0000313" key="2">
    <source>
        <dbReference type="Proteomes" id="UP000320239"/>
    </source>
</evidence>
<name>A0A561WS60_ACTTI</name>
<sequence>MGTSCGVAALLRPGGPVRAPLRECCAAALVGARTEAGACRAVDAGPGADDAGPPGAVRDLRRPMDLAGLPAHRAVAGGAAEAWP</sequence>
<comment type="caution">
    <text evidence="1">The sequence shown here is derived from an EMBL/GenBank/DDBJ whole genome shotgun (WGS) entry which is preliminary data.</text>
</comment>
<dbReference type="AlphaFoldDB" id="A0A561WS60"/>
<dbReference type="Proteomes" id="UP000320239">
    <property type="component" value="Unassembled WGS sequence"/>
</dbReference>
<dbReference type="RefSeq" id="WP_145830792.1">
    <property type="nucleotide sequence ID" value="NZ_BOMX01000119.1"/>
</dbReference>
<evidence type="ECO:0000313" key="1">
    <source>
        <dbReference type="EMBL" id="TWG26711.1"/>
    </source>
</evidence>
<reference evidence="1 2" key="1">
    <citation type="submission" date="2019-06" db="EMBL/GenBank/DDBJ databases">
        <title>Sequencing the genomes of 1000 actinobacteria strains.</title>
        <authorList>
            <person name="Klenk H.-P."/>
        </authorList>
    </citation>
    <scope>NUCLEOTIDE SEQUENCE [LARGE SCALE GENOMIC DNA]</scope>
    <source>
        <strain evidence="1 2">DSM 43866</strain>
    </source>
</reference>